<evidence type="ECO:0000313" key="2">
    <source>
        <dbReference type="Proteomes" id="UP001374584"/>
    </source>
</evidence>
<name>A0AAN9RQS9_PHACN</name>
<protein>
    <submittedName>
        <fullName evidence="1">Uncharacterized protein</fullName>
    </submittedName>
</protein>
<dbReference type="Proteomes" id="UP001374584">
    <property type="component" value="Unassembled WGS sequence"/>
</dbReference>
<accession>A0AAN9RQS9</accession>
<sequence>MNIKYNINGVSSRPVTYHYFELITAISELILRLENDTFFESTSSTFVVIRYHLHTRRMHFKAPLEKEFPHNFFSINIGHKQGTRL</sequence>
<reference evidence="1 2" key="1">
    <citation type="submission" date="2024-01" db="EMBL/GenBank/DDBJ databases">
        <title>The genomes of 5 underutilized Papilionoideae crops provide insights into root nodulation and disease resistanc.</title>
        <authorList>
            <person name="Jiang F."/>
        </authorList>
    </citation>
    <scope>NUCLEOTIDE SEQUENCE [LARGE SCALE GENOMIC DNA]</scope>
    <source>
        <strain evidence="1">JINMINGXINNONG_FW02</strain>
        <tissue evidence="1">Leaves</tissue>
    </source>
</reference>
<gene>
    <name evidence="1" type="ORF">VNO80_00346</name>
</gene>
<dbReference type="AlphaFoldDB" id="A0AAN9RQS9"/>
<dbReference type="EMBL" id="JAYMYR010000001">
    <property type="protein sequence ID" value="KAK7381799.1"/>
    <property type="molecule type" value="Genomic_DNA"/>
</dbReference>
<comment type="caution">
    <text evidence="1">The sequence shown here is derived from an EMBL/GenBank/DDBJ whole genome shotgun (WGS) entry which is preliminary data.</text>
</comment>
<evidence type="ECO:0000313" key="1">
    <source>
        <dbReference type="EMBL" id="KAK7381799.1"/>
    </source>
</evidence>
<proteinExistence type="predicted"/>
<organism evidence="1 2">
    <name type="scientific">Phaseolus coccineus</name>
    <name type="common">Scarlet runner bean</name>
    <name type="synonym">Phaseolus multiflorus</name>
    <dbReference type="NCBI Taxonomy" id="3886"/>
    <lineage>
        <taxon>Eukaryota</taxon>
        <taxon>Viridiplantae</taxon>
        <taxon>Streptophyta</taxon>
        <taxon>Embryophyta</taxon>
        <taxon>Tracheophyta</taxon>
        <taxon>Spermatophyta</taxon>
        <taxon>Magnoliopsida</taxon>
        <taxon>eudicotyledons</taxon>
        <taxon>Gunneridae</taxon>
        <taxon>Pentapetalae</taxon>
        <taxon>rosids</taxon>
        <taxon>fabids</taxon>
        <taxon>Fabales</taxon>
        <taxon>Fabaceae</taxon>
        <taxon>Papilionoideae</taxon>
        <taxon>50 kb inversion clade</taxon>
        <taxon>NPAAA clade</taxon>
        <taxon>indigoferoid/millettioid clade</taxon>
        <taxon>Phaseoleae</taxon>
        <taxon>Phaseolus</taxon>
    </lineage>
</organism>
<keyword evidence="2" id="KW-1185">Reference proteome</keyword>